<dbReference type="RefSeq" id="WP_051362575.1">
    <property type="nucleotide sequence ID" value="NZ_JBHXOR010000010.1"/>
</dbReference>
<dbReference type="GeneID" id="301848393"/>
<feature type="compositionally biased region" description="Basic and acidic residues" evidence="1">
    <location>
        <begin position="1"/>
        <end position="14"/>
    </location>
</feature>
<evidence type="ECO:0000313" key="3">
    <source>
        <dbReference type="Proteomes" id="UP000274843"/>
    </source>
</evidence>
<proteinExistence type="predicted"/>
<dbReference type="Proteomes" id="UP000274843">
    <property type="component" value="Unassembled WGS sequence"/>
</dbReference>
<evidence type="ECO:0000313" key="2">
    <source>
        <dbReference type="EMBL" id="ROS44707.1"/>
    </source>
</evidence>
<keyword evidence="3" id="KW-1185">Reference proteome</keyword>
<organism evidence="2 3">
    <name type="scientific">Amycolatopsis thermoflava</name>
    <dbReference type="NCBI Taxonomy" id="84480"/>
    <lineage>
        <taxon>Bacteria</taxon>
        <taxon>Bacillati</taxon>
        <taxon>Actinomycetota</taxon>
        <taxon>Actinomycetes</taxon>
        <taxon>Pseudonocardiales</taxon>
        <taxon>Pseudonocardiaceae</taxon>
        <taxon>Amycolatopsis</taxon>
        <taxon>Amycolatopsis methanolica group</taxon>
    </lineage>
</organism>
<gene>
    <name evidence="2" type="ORF">EDD35_7154</name>
</gene>
<dbReference type="EMBL" id="RKHY01000001">
    <property type="protein sequence ID" value="ROS44707.1"/>
    <property type="molecule type" value="Genomic_DNA"/>
</dbReference>
<evidence type="ECO:0000256" key="1">
    <source>
        <dbReference type="SAM" id="MobiDB-lite"/>
    </source>
</evidence>
<protein>
    <submittedName>
        <fullName evidence="2">Uncharacterized protein</fullName>
    </submittedName>
</protein>
<comment type="caution">
    <text evidence="2">The sequence shown here is derived from an EMBL/GenBank/DDBJ whole genome shotgun (WGS) entry which is preliminary data.</text>
</comment>
<feature type="region of interest" description="Disordered" evidence="1">
    <location>
        <begin position="1"/>
        <end position="26"/>
    </location>
</feature>
<accession>A0A3N2H740</accession>
<reference evidence="2 3" key="1">
    <citation type="submission" date="2018-11" db="EMBL/GenBank/DDBJ databases">
        <title>Sequencing the genomes of 1000 actinobacteria strains.</title>
        <authorList>
            <person name="Klenk H.-P."/>
        </authorList>
    </citation>
    <scope>NUCLEOTIDE SEQUENCE [LARGE SCALE GENOMIC DNA]</scope>
    <source>
        <strain evidence="2 3">DSM 44348</strain>
    </source>
</reference>
<dbReference type="AlphaFoldDB" id="A0A3N2H740"/>
<name>A0A3N2H740_9PSEU</name>
<sequence length="76" mass="8280">MEISSHEPTPEERHRTARAVAGQAKDADELRELLAMLGLSPAEGRAPVPRPRRQPANRTLTIPELTAFVQRATAAA</sequence>